<feature type="region of interest" description="Disordered" evidence="1">
    <location>
        <begin position="89"/>
        <end position="162"/>
    </location>
</feature>
<accession>A0A1I7YC84</accession>
<organism evidence="2 3">
    <name type="scientific">Steinernema glaseri</name>
    <dbReference type="NCBI Taxonomy" id="37863"/>
    <lineage>
        <taxon>Eukaryota</taxon>
        <taxon>Metazoa</taxon>
        <taxon>Ecdysozoa</taxon>
        <taxon>Nematoda</taxon>
        <taxon>Chromadorea</taxon>
        <taxon>Rhabditida</taxon>
        <taxon>Tylenchina</taxon>
        <taxon>Panagrolaimomorpha</taxon>
        <taxon>Strongyloidoidea</taxon>
        <taxon>Steinernematidae</taxon>
        <taxon>Steinernema</taxon>
    </lineage>
</organism>
<keyword evidence="2" id="KW-1185">Reference proteome</keyword>
<name>A0A1I7YC84_9BILA</name>
<protein>
    <submittedName>
        <fullName evidence="3">Uncharacterized protein</fullName>
    </submittedName>
</protein>
<dbReference type="AlphaFoldDB" id="A0A1I7YC84"/>
<dbReference type="WBParaSite" id="L893_g14908.t1">
    <property type="protein sequence ID" value="L893_g14908.t1"/>
    <property type="gene ID" value="L893_g14908"/>
</dbReference>
<dbReference type="Proteomes" id="UP000095287">
    <property type="component" value="Unplaced"/>
</dbReference>
<feature type="compositionally biased region" description="Basic residues" evidence="1">
    <location>
        <begin position="8"/>
        <end position="17"/>
    </location>
</feature>
<evidence type="ECO:0000256" key="1">
    <source>
        <dbReference type="SAM" id="MobiDB-lite"/>
    </source>
</evidence>
<evidence type="ECO:0000313" key="3">
    <source>
        <dbReference type="WBParaSite" id="L893_g14908.t1"/>
    </source>
</evidence>
<reference evidence="3" key="1">
    <citation type="submission" date="2016-11" db="UniProtKB">
        <authorList>
            <consortium name="WormBaseParasite"/>
        </authorList>
    </citation>
    <scope>IDENTIFICATION</scope>
</reference>
<proteinExistence type="predicted"/>
<evidence type="ECO:0000313" key="2">
    <source>
        <dbReference type="Proteomes" id="UP000095287"/>
    </source>
</evidence>
<sequence length="162" mass="17365">MATGGVARRLRKSRRSGQNKAGSENKSVDVAQKGHGFDADSGCVIDGPRGCLPLNYAPSTPFPFFSKRNKRPPSITRRAAPVRCVEMFGHVPGEKGPSAPPRSGDVPSALEEPSLPGNRQDGQLRGYSCGQSSLDSRIKQTAPENHKALKGQTCKSDPPRQE</sequence>
<feature type="region of interest" description="Disordered" evidence="1">
    <location>
        <begin position="1"/>
        <end position="36"/>
    </location>
</feature>